<evidence type="ECO:0000313" key="2">
    <source>
        <dbReference type="Proteomes" id="UP000805649"/>
    </source>
</evidence>
<dbReference type="Proteomes" id="UP000805649">
    <property type="component" value="Unassembled WGS sequence"/>
</dbReference>
<protein>
    <submittedName>
        <fullName evidence="1">Heterokaryon incompatibility protein</fullName>
    </submittedName>
</protein>
<dbReference type="EMBL" id="VUJX02000007">
    <property type="protein sequence ID" value="KAL0933711.1"/>
    <property type="molecule type" value="Genomic_DNA"/>
</dbReference>
<accession>A0ACC3YQG9</accession>
<gene>
    <name evidence="1" type="ORF">CTRU02_210510</name>
</gene>
<keyword evidence="2" id="KW-1185">Reference proteome</keyword>
<name>A0ACC3YQG9_COLTU</name>
<sequence>MSAKGIKMTLASNIDSRKRRLDISELSKTITDAIMVTRAFGERFLWADAVCIIQGTIDWFDEAPKMGDYYKNAICTIAATSAMDSSEGFLNPRPAQSLPVRECSFPAIFRPGYNQHSQEYKVQLVFQPQVPHKDDIIRSSPLYERGWTCQERLLSTRIMYWTEHALFWECLESEGSEFDHHGRVRQHRGQSFSVMALKNMKIYLRLPKKRALGSEWCKLVQSYSRLALTVEDDRLVALSGLANEIGKTFGDKCLYGHWRSRLRQSLRWSRSPGRRKGSCSEDTAVRPVPSWSWPSVRDAVDISDSDIRDDGSVFAWLMEVVDVSGELDHLKVTTEIGSTCKLHILGMVEPLRYDSWRETEYDTSTILFSFKEHPELGDIGIMFDDFSWDFPVSGTLLCLLVSRSICEPPYWERWSDTVPFIVVEKLSEPDTYKRIGYGGMSVSGENKRIRALPSLLNTPSLKRSLFLV</sequence>
<comment type="caution">
    <text evidence="1">The sequence shown here is derived from an EMBL/GenBank/DDBJ whole genome shotgun (WGS) entry which is preliminary data.</text>
</comment>
<evidence type="ECO:0000313" key="1">
    <source>
        <dbReference type="EMBL" id="KAL0933711.1"/>
    </source>
</evidence>
<reference evidence="1 2" key="1">
    <citation type="journal article" date="2020" name="Phytopathology">
        <title>Genome Sequence Resources of Colletotrichum truncatum, C. plurivorum, C. musicola, and C. sojae: Four Species Pathogenic to Soybean (Glycine max).</title>
        <authorList>
            <person name="Rogerio F."/>
            <person name="Boufleur T.R."/>
            <person name="Ciampi-Guillardi M."/>
            <person name="Sukno S.A."/>
            <person name="Thon M.R."/>
            <person name="Massola Junior N.S."/>
            <person name="Baroncelli R."/>
        </authorList>
    </citation>
    <scope>NUCLEOTIDE SEQUENCE [LARGE SCALE GENOMIC DNA]</scope>
    <source>
        <strain evidence="1 2">CMES1059</strain>
    </source>
</reference>
<proteinExistence type="predicted"/>
<organism evidence="1 2">
    <name type="scientific">Colletotrichum truncatum</name>
    <name type="common">Anthracnose fungus</name>
    <name type="synonym">Colletotrichum capsici</name>
    <dbReference type="NCBI Taxonomy" id="5467"/>
    <lineage>
        <taxon>Eukaryota</taxon>
        <taxon>Fungi</taxon>
        <taxon>Dikarya</taxon>
        <taxon>Ascomycota</taxon>
        <taxon>Pezizomycotina</taxon>
        <taxon>Sordariomycetes</taxon>
        <taxon>Hypocreomycetidae</taxon>
        <taxon>Glomerellales</taxon>
        <taxon>Glomerellaceae</taxon>
        <taxon>Colletotrichum</taxon>
        <taxon>Colletotrichum truncatum species complex</taxon>
    </lineage>
</organism>